<dbReference type="Gene3D" id="3.40.50.300">
    <property type="entry name" value="P-loop containing nucleotide triphosphate hydrolases"/>
    <property type="match status" value="1"/>
</dbReference>
<dbReference type="Gene3D" id="1.10.287.380">
    <property type="entry name" value="Valyl-tRNA synthetase, C-terminal domain"/>
    <property type="match status" value="1"/>
</dbReference>
<dbReference type="GO" id="GO:0003677">
    <property type="term" value="F:DNA binding"/>
    <property type="evidence" value="ECO:0007669"/>
    <property type="project" value="InterPro"/>
</dbReference>
<dbReference type="InterPro" id="IPR051309">
    <property type="entry name" value="ABCF_ATPase"/>
</dbReference>
<dbReference type="SUPFAM" id="SSF52540">
    <property type="entry name" value="P-loop containing nucleoside triphosphate hydrolases"/>
    <property type="match status" value="1"/>
</dbReference>
<dbReference type="InterPro" id="IPR003439">
    <property type="entry name" value="ABC_transporter-like_ATP-bd"/>
</dbReference>
<keyword evidence="2 6" id="KW-0067">ATP-binding</keyword>
<accession>A0A7C3GBL1</accession>
<dbReference type="InterPro" id="IPR027417">
    <property type="entry name" value="P-loop_NTPase"/>
</dbReference>
<reference evidence="6" key="1">
    <citation type="journal article" date="2020" name="mSystems">
        <title>Genome- and Community-Level Interaction Insights into Carbon Utilization and Element Cycling Functions of Hydrothermarchaeota in Hydrothermal Sediment.</title>
        <authorList>
            <person name="Zhou Z."/>
            <person name="Liu Y."/>
            <person name="Xu W."/>
            <person name="Pan J."/>
            <person name="Luo Z.H."/>
            <person name="Li M."/>
        </authorList>
    </citation>
    <scope>NUCLEOTIDE SEQUENCE [LARGE SCALE GENOMIC DNA]</scope>
    <source>
        <strain evidence="6">HyVt-507</strain>
    </source>
</reference>
<feature type="coiled-coil region" evidence="3">
    <location>
        <begin position="97"/>
        <end position="206"/>
    </location>
</feature>
<evidence type="ECO:0000256" key="3">
    <source>
        <dbReference type="SAM" id="Coils"/>
    </source>
</evidence>
<proteinExistence type="predicted"/>
<dbReference type="Pfam" id="PF16326">
    <property type="entry name" value="ABC_tran_CTD"/>
    <property type="match status" value="1"/>
</dbReference>
<feature type="non-terminal residue" evidence="6">
    <location>
        <position position="1"/>
    </location>
</feature>
<dbReference type="InterPro" id="IPR032524">
    <property type="entry name" value="ABC_tran_C"/>
</dbReference>
<protein>
    <submittedName>
        <fullName evidence="6">ABC-F family ATP-binding cassette domain-containing protein</fullName>
    </submittedName>
</protein>
<dbReference type="Proteomes" id="UP000886390">
    <property type="component" value="Unassembled WGS sequence"/>
</dbReference>
<dbReference type="EMBL" id="DRNH01000158">
    <property type="protein sequence ID" value="HFB53675.1"/>
    <property type="molecule type" value="Genomic_DNA"/>
</dbReference>
<dbReference type="InterPro" id="IPR037118">
    <property type="entry name" value="Val-tRNA_synth_C_sf"/>
</dbReference>
<dbReference type="PANTHER" id="PTHR42855:SF2">
    <property type="entry name" value="DRUG RESISTANCE ABC TRANSPORTER,ATP-BINDING PROTEIN"/>
    <property type="match status" value="1"/>
</dbReference>
<dbReference type="Pfam" id="PF00005">
    <property type="entry name" value="ABC_tran"/>
    <property type="match status" value="1"/>
</dbReference>
<feature type="domain" description="ABC transporter Uup C-terminal" evidence="5">
    <location>
        <begin position="138"/>
        <end position="205"/>
    </location>
</feature>
<dbReference type="AlphaFoldDB" id="A0A7C3GBL1"/>
<name>A0A7C3GBL1_9BACT</name>
<evidence type="ECO:0000259" key="5">
    <source>
        <dbReference type="Pfam" id="PF16326"/>
    </source>
</evidence>
<evidence type="ECO:0000313" key="6">
    <source>
        <dbReference type="EMBL" id="HFB53675.1"/>
    </source>
</evidence>
<feature type="domain" description="ABC transporter" evidence="4">
    <location>
        <begin position="9"/>
        <end position="47"/>
    </location>
</feature>
<gene>
    <name evidence="6" type="ORF">ENJ67_02975</name>
</gene>
<sequence>YLKNFLFPREFLDKKIGVLSGGEKNRVALALLFTQDVDILILDEPTNDLDIPTINILEEQLTNFSGAVIIVSHDRYFVDKIAKKLFIFKPDKTIEESHQLYSEYLELEKELQELDAMEKEATQAKPKEQKREKEKVLKLTYKEKIALEKLPEEIEELEEKIEAMNICLADPSCYGEKGITVLAAELAELEAKYETKVEELLTIEEKVETINEQG</sequence>
<dbReference type="PANTHER" id="PTHR42855">
    <property type="entry name" value="ABC TRANSPORTER ATP-BINDING SUBUNIT"/>
    <property type="match status" value="1"/>
</dbReference>
<evidence type="ECO:0000256" key="1">
    <source>
        <dbReference type="ARBA" id="ARBA00022741"/>
    </source>
</evidence>
<dbReference type="GO" id="GO:0005524">
    <property type="term" value="F:ATP binding"/>
    <property type="evidence" value="ECO:0007669"/>
    <property type="project" value="UniProtKB-KW"/>
</dbReference>
<organism evidence="6">
    <name type="scientific">Sulfurimonas autotrophica</name>
    <dbReference type="NCBI Taxonomy" id="202747"/>
    <lineage>
        <taxon>Bacteria</taxon>
        <taxon>Pseudomonadati</taxon>
        <taxon>Campylobacterota</taxon>
        <taxon>Epsilonproteobacteria</taxon>
        <taxon>Campylobacterales</taxon>
        <taxon>Sulfurimonadaceae</taxon>
        <taxon>Sulfurimonas</taxon>
    </lineage>
</organism>
<evidence type="ECO:0000259" key="4">
    <source>
        <dbReference type="Pfam" id="PF00005"/>
    </source>
</evidence>
<evidence type="ECO:0000256" key="2">
    <source>
        <dbReference type="ARBA" id="ARBA00022840"/>
    </source>
</evidence>
<keyword evidence="3" id="KW-0175">Coiled coil</keyword>
<comment type="caution">
    <text evidence="6">The sequence shown here is derived from an EMBL/GenBank/DDBJ whole genome shotgun (WGS) entry which is preliminary data.</text>
</comment>
<dbReference type="GO" id="GO:0016887">
    <property type="term" value="F:ATP hydrolysis activity"/>
    <property type="evidence" value="ECO:0007669"/>
    <property type="project" value="InterPro"/>
</dbReference>
<keyword evidence="1" id="KW-0547">Nucleotide-binding</keyword>